<gene>
    <name evidence="2" type="ORF">AOCH_004795</name>
</gene>
<comment type="caution">
    <text evidence="2">The sequence shown here is derived from an EMBL/GenBank/DDBJ whole genome shotgun (WGS) entry which is preliminary data.</text>
</comment>
<accession>A0A0F8VJH9</accession>
<feature type="compositionally biased region" description="Polar residues" evidence="1">
    <location>
        <begin position="704"/>
        <end position="716"/>
    </location>
</feature>
<dbReference type="VEuPathDB" id="FungiDB:P175DRAFT_0452239"/>
<feature type="region of interest" description="Disordered" evidence="1">
    <location>
        <begin position="680"/>
        <end position="699"/>
    </location>
</feature>
<dbReference type="OrthoDB" id="185373at2759"/>
<dbReference type="InterPro" id="IPR011990">
    <property type="entry name" value="TPR-like_helical_dom_sf"/>
</dbReference>
<dbReference type="Proteomes" id="UP000034947">
    <property type="component" value="Unassembled WGS sequence"/>
</dbReference>
<sequence length="723" mass="81725">MNHHLWSRAAPAESSSRCVACLSTFTSKAASRTISETSKRHLRIGNPAPALDTSVFAAAALPDVQAKGKHRIEWKERIVAVRKQVRELVDEDYQLQQGLPEQGTSSPSWGTFQTRLFNTLSRPIPRNIKRSPRNQPIRSLHTAADIDAETATQDRVLKEVLEKNGLSLEDSKEDFDLAIDGEEVPSWLSHDVIRQKVIRKLALKQLAIRLLLRPAIAHSYGGVLKNYDADSSTPQMNVPDLIFQLDALRRRIRLLKTLKTAYIDDLAKDLRVRRVTDIYQERVKLDKQVRQDTDLYLNGQMSLEELLLRLANNLLQATDPDRTYSLKMMILAFTKTRQNDLGEMVLKTILPYKFPLNSSLIISILTLFRKTKNLKSFDLFLQMLRGEGYPVDMGNLGFFKKKTVNGVEITVPPVHSTNIVFYAALIKACLRFDQPERADAYLLSARAAGCMDDFAILMAYLQFYSIRNDWEKGLQVLRRTLAFIAATTEHPLERVERLVVMMVHLCDSCEKPEVSEAIIEAAVRSGFDWRIAEKQSDVSFQTDPEFLRWHMAQKLSSKQKLAAPVWEKCYSFVNAIGGQLDELTFPESRRWQKLMGTYSEEVLSSVLAGTPAQYRANKMTKSKHFDSPSQTSATARQVDDFQDQQSLVATQQHEITALKGAVAQLKQMVFQLYQTTTTTSPTKNAIASHSSPTDMHDLNKQLVPNTSELDGTSAARSTGFLKS</sequence>
<dbReference type="Gene3D" id="1.25.40.10">
    <property type="entry name" value="Tetratricopeptide repeat domain"/>
    <property type="match status" value="1"/>
</dbReference>
<name>A0A0F8VJH9_9EURO</name>
<reference evidence="2 3" key="1">
    <citation type="submission" date="2015-02" db="EMBL/GenBank/DDBJ databases">
        <title>Draft Genome Sequences of Two Closely-Related Aflatoxigenic Aspergillus Species Obtained from the Cote d'Ivoire.</title>
        <authorList>
            <person name="Moore G.G."/>
            <person name="Beltz S.B."/>
            <person name="Mack B.M."/>
        </authorList>
    </citation>
    <scope>NUCLEOTIDE SEQUENCE [LARGE SCALE GENOMIC DNA]</scope>
    <source>
        <strain evidence="2 3">SRRC1432</strain>
    </source>
</reference>
<proteinExistence type="predicted"/>
<dbReference type="EMBL" id="JYKN01000747">
    <property type="protein sequence ID" value="KKK23221.1"/>
    <property type="molecule type" value="Genomic_DNA"/>
</dbReference>
<evidence type="ECO:0000256" key="1">
    <source>
        <dbReference type="SAM" id="MobiDB-lite"/>
    </source>
</evidence>
<evidence type="ECO:0000313" key="2">
    <source>
        <dbReference type="EMBL" id="KKK23221.1"/>
    </source>
</evidence>
<dbReference type="AlphaFoldDB" id="A0A0F8VJH9"/>
<evidence type="ECO:0000313" key="3">
    <source>
        <dbReference type="Proteomes" id="UP000034947"/>
    </source>
</evidence>
<feature type="compositionally biased region" description="Polar residues" evidence="1">
    <location>
        <begin position="680"/>
        <end position="693"/>
    </location>
</feature>
<feature type="region of interest" description="Disordered" evidence="1">
    <location>
        <begin position="704"/>
        <end position="723"/>
    </location>
</feature>
<keyword evidence="3" id="KW-1185">Reference proteome</keyword>
<protein>
    <submittedName>
        <fullName evidence="2">Uncharacterized protein</fullName>
    </submittedName>
</protein>
<organism evidence="2 3">
    <name type="scientific">Aspergillus ochraceoroseus</name>
    <dbReference type="NCBI Taxonomy" id="138278"/>
    <lineage>
        <taxon>Eukaryota</taxon>
        <taxon>Fungi</taxon>
        <taxon>Dikarya</taxon>
        <taxon>Ascomycota</taxon>
        <taxon>Pezizomycotina</taxon>
        <taxon>Eurotiomycetes</taxon>
        <taxon>Eurotiomycetidae</taxon>
        <taxon>Eurotiales</taxon>
        <taxon>Aspergillaceae</taxon>
        <taxon>Aspergillus</taxon>
        <taxon>Aspergillus subgen. Nidulantes</taxon>
    </lineage>
</organism>